<evidence type="ECO:0000256" key="5">
    <source>
        <dbReference type="ARBA" id="ARBA00022857"/>
    </source>
</evidence>
<dbReference type="InterPro" id="IPR020946">
    <property type="entry name" value="Flavin_mOase-like"/>
</dbReference>
<dbReference type="RefSeq" id="WP_163797621.1">
    <property type="nucleotide sequence ID" value="NZ_AP022588.1"/>
</dbReference>
<dbReference type="PANTHER" id="PTHR43098">
    <property type="entry name" value="L-ORNITHINE N(5)-MONOOXYGENASE-RELATED"/>
    <property type="match status" value="1"/>
</dbReference>
<evidence type="ECO:0000256" key="4">
    <source>
        <dbReference type="ARBA" id="ARBA00022827"/>
    </source>
</evidence>
<reference evidence="8 9" key="1">
    <citation type="journal article" date="2019" name="Emerg. Microbes Infect.">
        <title>Comprehensive subspecies identification of 175 nontuberculous mycobacteria species based on 7547 genomic profiles.</title>
        <authorList>
            <person name="Matsumoto Y."/>
            <person name="Kinjo T."/>
            <person name="Motooka D."/>
            <person name="Nabeya D."/>
            <person name="Jung N."/>
            <person name="Uechi K."/>
            <person name="Horii T."/>
            <person name="Iida T."/>
            <person name="Fujita J."/>
            <person name="Nakamura S."/>
        </authorList>
    </citation>
    <scope>NUCLEOTIDE SEQUENCE [LARGE SCALE GENOMIC DNA]</scope>
    <source>
        <strain evidence="8 9">JCM 17899</strain>
    </source>
</reference>
<evidence type="ECO:0000313" key="8">
    <source>
        <dbReference type="EMBL" id="BBY28759.1"/>
    </source>
</evidence>
<dbReference type="EMBL" id="AP022588">
    <property type="protein sequence ID" value="BBY28759.1"/>
    <property type="molecule type" value="Genomic_DNA"/>
</dbReference>
<proteinExistence type="inferred from homology"/>
<sequence length="612" mass="68187">MTFTLPVSGIPVDVDFDPAQIRERYAEERAKRMREESPAQFQGLSDVRELDGSADPYTDVTAREPLAVDVEVAVLGGGFGGLLAGAYLTREGVTDFRIVEQGGDFGGTWYWNRYPGVQCDVESYIYMPLLEETGYIPTKRYADGAEIFEHAQRIGRHFDLYRAALFHTAVTAVNWRQDLERWEVRTDRGDTLSARFVVRANGPLNKPQLPKVNGIKDFQGTIFHTSRWDYDYTGGGPDGNLEGLRDKRVAIVGTGATAVQAVPFVAADAEQLFVIQRTPSNVGVRGNRPTDPEWASSLKPGWQGERHRNFLAHCNGERAEQNLVDDVWTRVFVDMPGQHLVEAPVDTLELHDQIVLTEAADMTMMQEIHRRIDSVVSDPATAEALKPWYGFVCKRPCCNDGYLEAFNNPSVTLVSAPGGVDAITPTGLIANGTHYELDCIVFATGFETGSVSSDRYGYDIVGRDGLSLREHFADGAKTLHGFFTRGFPNFVEVGLSQNAYVVNFTYMLDRKARHAARMIAHAARHDVGVVEPTQAAQDEWVEATRNSGLARQFYLAGCTPGYYNGQGDIGKAFFNDVYTGSEIDFWDMIENWWQEKTFEGLVLTDRQISQVP</sequence>
<organism evidence="8 9">
    <name type="scientific">Mycolicibacterium sediminis</name>
    <dbReference type="NCBI Taxonomy" id="1286180"/>
    <lineage>
        <taxon>Bacteria</taxon>
        <taxon>Bacillati</taxon>
        <taxon>Actinomycetota</taxon>
        <taxon>Actinomycetes</taxon>
        <taxon>Mycobacteriales</taxon>
        <taxon>Mycobacteriaceae</taxon>
        <taxon>Mycolicibacterium</taxon>
    </lineage>
</organism>
<gene>
    <name evidence="8" type="ORF">MSEDJ_28550</name>
</gene>
<dbReference type="Pfam" id="PF00743">
    <property type="entry name" value="FMO-like"/>
    <property type="match status" value="1"/>
</dbReference>
<keyword evidence="9" id="KW-1185">Reference proteome</keyword>
<comment type="cofactor">
    <cofactor evidence="1">
        <name>FAD</name>
        <dbReference type="ChEBI" id="CHEBI:57692"/>
    </cofactor>
</comment>
<protein>
    <submittedName>
        <fullName evidence="8">Monooxygenase</fullName>
    </submittedName>
</protein>
<dbReference type="GO" id="GO:0004499">
    <property type="term" value="F:N,N-dimethylaniline monooxygenase activity"/>
    <property type="evidence" value="ECO:0007669"/>
    <property type="project" value="InterPro"/>
</dbReference>
<keyword evidence="7 8" id="KW-0503">Monooxygenase</keyword>
<accession>A0A7I7QQU0</accession>
<evidence type="ECO:0000256" key="1">
    <source>
        <dbReference type="ARBA" id="ARBA00001974"/>
    </source>
</evidence>
<keyword evidence="6" id="KW-0560">Oxidoreductase</keyword>
<keyword evidence="4" id="KW-0274">FAD</keyword>
<dbReference type="SUPFAM" id="SSF51905">
    <property type="entry name" value="FAD/NAD(P)-binding domain"/>
    <property type="match status" value="2"/>
</dbReference>
<comment type="similarity">
    <text evidence="2">Belongs to the FAD-binding monooxygenase family.</text>
</comment>
<keyword evidence="3" id="KW-0285">Flavoprotein</keyword>
<keyword evidence="5" id="KW-0521">NADP</keyword>
<dbReference type="GO" id="GO:0050661">
    <property type="term" value="F:NADP binding"/>
    <property type="evidence" value="ECO:0007669"/>
    <property type="project" value="InterPro"/>
</dbReference>
<dbReference type="InterPro" id="IPR050775">
    <property type="entry name" value="FAD-binding_Monooxygenases"/>
</dbReference>
<dbReference type="Proteomes" id="UP000467193">
    <property type="component" value="Chromosome"/>
</dbReference>
<dbReference type="GO" id="GO:0050660">
    <property type="term" value="F:flavin adenine dinucleotide binding"/>
    <property type="evidence" value="ECO:0007669"/>
    <property type="project" value="InterPro"/>
</dbReference>
<dbReference type="FunFam" id="3.50.50.60:FF:000341">
    <property type="entry name" value="Baeyer-Villiger monooxygenase"/>
    <property type="match status" value="1"/>
</dbReference>
<dbReference type="KEGG" id="msei:MSEDJ_28550"/>
<evidence type="ECO:0000256" key="2">
    <source>
        <dbReference type="ARBA" id="ARBA00010139"/>
    </source>
</evidence>
<dbReference type="AlphaFoldDB" id="A0A7I7QQU0"/>
<name>A0A7I7QQU0_9MYCO</name>
<dbReference type="PANTHER" id="PTHR43098:SF2">
    <property type="entry name" value="FAD-BINDING MONOOXYGENASE AUSB-RELATED"/>
    <property type="match status" value="1"/>
</dbReference>
<evidence type="ECO:0000256" key="7">
    <source>
        <dbReference type="ARBA" id="ARBA00023033"/>
    </source>
</evidence>
<dbReference type="InterPro" id="IPR036188">
    <property type="entry name" value="FAD/NAD-bd_sf"/>
</dbReference>
<evidence type="ECO:0000256" key="3">
    <source>
        <dbReference type="ARBA" id="ARBA00022630"/>
    </source>
</evidence>
<evidence type="ECO:0000313" key="9">
    <source>
        <dbReference type="Proteomes" id="UP000467193"/>
    </source>
</evidence>
<dbReference type="Gene3D" id="3.50.50.60">
    <property type="entry name" value="FAD/NAD(P)-binding domain"/>
    <property type="match status" value="2"/>
</dbReference>
<evidence type="ECO:0000256" key="6">
    <source>
        <dbReference type="ARBA" id="ARBA00023002"/>
    </source>
</evidence>